<evidence type="ECO:0000313" key="2">
    <source>
        <dbReference type="EMBL" id="PLX16276.1"/>
    </source>
</evidence>
<evidence type="ECO:0000313" key="3">
    <source>
        <dbReference type="Proteomes" id="UP000234857"/>
    </source>
</evidence>
<dbReference type="EMBL" id="PKTG01000119">
    <property type="protein sequence ID" value="PLX16276.1"/>
    <property type="molecule type" value="Genomic_DNA"/>
</dbReference>
<proteinExistence type="predicted"/>
<dbReference type="Pfam" id="PF05670">
    <property type="entry name" value="NFACT-R_1"/>
    <property type="match status" value="1"/>
</dbReference>
<dbReference type="AlphaFoldDB" id="A0A2N5ZC78"/>
<dbReference type="InterPro" id="IPR008532">
    <property type="entry name" value="NFACT_RNA-bd"/>
</dbReference>
<name>A0A2N5ZC78_MUIH1</name>
<dbReference type="Proteomes" id="UP000234857">
    <property type="component" value="Unassembled WGS sequence"/>
</dbReference>
<organism evidence="2 3">
    <name type="scientific">Muiribacterium halophilum</name>
    <dbReference type="NCBI Taxonomy" id="2053465"/>
    <lineage>
        <taxon>Bacteria</taxon>
        <taxon>Candidatus Muiribacteriota</taxon>
        <taxon>Candidatus Muiribacteriia</taxon>
        <taxon>Candidatus Muiribacteriales</taxon>
        <taxon>Candidatus Muiribacteriaceae</taxon>
        <taxon>Candidatus Muiribacterium</taxon>
    </lineage>
</organism>
<accession>A0A2N5ZC78</accession>
<reference evidence="2 3" key="1">
    <citation type="submission" date="2017-11" db="EMBL/GenBank/DDBJ databases">
        <title>Genome-resolved metagenomics identifies genetic mobility, metabolic interactions, and unexpected diversity in perchlorate-reducing communities.</title>
        <authorList>
            <person name="Barnum T.P."/>
            <person name="Figueroa I.A."/>
            <person name="Carlstrom C.I."/>
            <person name="Lucas L.N."/>
            <person name="Engelbrektson A.L."/>
            <person name="Coates J.D."/>
        </authorList>
    </citation>
    <scope>NUCLEOTIDE SEQUENCE [LARGE SCALE GENOMIC DNA]</scope>
    <source>
        <strain evidence="2">BM706</strain>
    </source>
</reference>
<gene>
    <name evidence="2" type="ORF">C0601_10550</name>
</gene>
<comment type="caution">
    <text evidence="2">The sequence shown here is derived from an EMBL/GenBank/DDBJ whole genome shotgun (WGS) entry which is preliminary data.</text>
</comment>
<feature type="domain" description="NFACT RNA-binding" evidence="1">
    <location>
        <begin position="48"/>
        <end position="140"/>
    </location>
</feature>
<sequence>MEKLISEKKQLQTELENLNQDKILIPQGVQKKKKEERLPGKIKQHIIDGIKVYVGGSASDNDYLLSHIAKGRFMWLHAQKVKGAHVIVAKDFGTVSPELLMKAAKLAAKNSKYSKKKAVPVDYTHVKYVNKVKGVKGKVTFSQSKTIYVNI</sequence>
<evidence type="ECO:0000259" key="1">
    <source>
        <dbReference type="Pfam" id="PF05670"/>
    </source>
</evidence>
<protein>
    <recommendedName>
        <fullName evidence="1">NFACT RNA-binding domain-containing protein</fullName>
    </recommendedName>
</protein>